<evidence type="ECO:0000313" key="3">
    <source>
        <dbReference type="EMBL" id="VEL07840.1"/>
    </source>
</evidence>
<keyword evidence="2" id="KW-0812">Transmembrane</keyword>
<dbReference type="GO" id="GO:0009116">
    <property type="term" value="P:nucleoside metabolic process"/>
    <property type="evidence" value="ECO:0007669"/>
    <property type="project" value="InterPro"/>
</dbReference>
<gene>
    <name evidence="3" type="ORF">PXEA_LOCUS1280</name>
</gene>
<dbReference type="Gene3D" id="3.40.50.1580">
    <property type="entry name" value="Nucleoside phosphorylase domain"/>
    <property type="match status" value="1"/>
</dbReference>
<organism evidence="3 4">
    <name type="scientific">Protopolystoma xenopodis</name>
    <dbReference type="NCBI Taxonomy" id="117903"/>
    <lineage>
        <taxon>Eukaryota</taxon>
        <taxon>Metazoa</taxon>
        <taxon>Spiralia</taxon>
        <taxon>Lophotrochozoa</taxon>
        <taxon>Platyhelminthes</taxon>
        <taxon>Monogenea</taxon>
        <taxon>Polyopisthocotylea</taxon>
        <taxon>Polystomatidea</taxon>
        <taxon>Polystomatidae</taxon>
        <taxon>Protopolystoma</taxon>
    </lineage>
</organism>
<evidence type="ECO:0000256" key="2">
    <source>
        <dbReference type="SAM" id="Phobius"/>
    </source>
</evidence>
<keyword evidence="2" id="KW-0472">Membrane</keyword>
<dbReference type="Proteomes" id="UP000784294">
    <property type="component" value="Unassembled WGS sequence"/>
</dbReference>
<feature type="compositionally biased region" description="Basic and acidic residues" evidence="1">
    <location>
        <begin position="83"/>
        <end position="96"/>
    </location>
</feature>
<feature type="transmembrane region" description="Helical" evidence="2">
    <location>
        <begin position="199"/>
        <end position="217"/>
    </location>
</feature>
<dbReference type="InterPro" id="IPR035994">
    <property type="entry name" value="Nucleoside_phosphorylase_sf"/>
</dbReference>
<comment type="caution">
    <text evidence="3">The sequence shown here is derived from an EMBL/GenBank/DDBJ whole genome shotgun (WGS) entry which is preliminary data.</text>
</comment>
<evidence type="ECO:0000313" key="4">
    <source>
        <dbReference type="Proteomes" id="UP000784294"/>
    </source>
</evidence>
<dbReference type="AlphaFoldDB" id="A0A3S5AXX7"/>
<dbReference type="OrthoDB" id="1577640at2759"/>
<name>A0A3S5AXX7_9PLAT</name>
<proteinExistence type="predicted"/>
<dbReference type="PANTHER" id="PTHR47705:SF1">
    <property type="entry name" value="PNP_UDP_1 DOMAIN-CONTAINING PROTEIN"/>
    <property type="match status" value="1"/>
</dbReference>
<dbReference type="GO" id="GO:0003824">
    <property type="term" value="F:catalytic activity"/>
    <property type="evidence" value="ECO:0007669"/>
    <property type="project" value="InterPro"/>
</dbReference>
<dbReference type="EMBL" id="CAAALY010002569">
    <property type="protein sequence ID" value="VEL07840.1"/>
    <property type="molecule type" value="Genomic_DNA"/>
</dbReference>
<evidence type="ECO:0008006" key="5">
    <source>
        <dbReference type="Google" id="ProtNLM"/>
    </source>
</evidence>
<protein>
    <recommendedName>
        <fullName evidence="5">Nucleoside phosphorylase domain-containing protein</fullName>
    </recommendedName>
</protein>
<accession>A0A3S5AXX7</accession>
<keyword evidence="4" id="KW-1185">Reference proteome</keyword>
<sequence length="221" mass="25070">MPMVGRELQAKISSGNMTTRLLGAFQTMQHVCLVGVAGSVPHIYDFEKHSRLGDIVVGAPTRYATKLGHNHVQKINHPLSGDQNRKLSDLSDYSDSRPPEPMYVFCERVEARNVPETGSFGEPNGLQQQQQFEFHVRRYGALDHTLLACVDRVLDNFLQSPTTNCIWHSFIQEGLNLLEMDGESSDFIRPPTETDKLKLKVIILNWTFIGLFVLYLLRSRI</sequence>
<reference evidence="3" key="1">
    <citation type="submission" date="2018-11" db="EMBL/GenBank/DDBJ databases">
        <authorList>
            <consortium name="Pathogen Informatics"/>
        </authorList>
    </citation>
    <scope>NUCLEOTIDE SEQUENCE</scope>
</reference>
<feature type="region of interest" description="Disordered" evidence="1">
    <location>
        <begin position="74"/>
        <end position="96"/>
    </location>
</feature>
<evidence type="ECO:0000256" key="1">
    <source>
        <dbReference type="SAM" id="MobiDB-lite"/>
    </source>
</evidence>
<dbReference type="PANTHER" id="PTHR47705">
    <property type="entry name" value="AGAP000321-PA"/>
    <property type="match status" value="1"/>
</dbReference>
<keyword evidence="2" id="KW-1133">Transmembrane helix</keyword>